<accession>A0A9D4GTQ6</accession>
<keyword evidence="2" id="KW-1185">Reference proteome</keyword>
<evidence type="ECO:0000313" key="1">
    <source>
        <dbReference type="EMBL" id="KAH3823254.1"/>
    </source>
</evidence>
<reference evidence="1" key="1">
    <citation type="journal article" date="2019" name="bioRxiv">
        <title>The Genome of the Zebra Mussel, Dreissena polymorpha: A Resource for Invasive Species Research.</title>
        <authorList>
            <person name="McCartney M.A."/>
            <person name="Auch B."/>
            <person name="Kono T."/>
            <person name="Mallez S."/>
            <person name="Zhang Y."/>
            <person name="Obille A."/>
            <person name="Becker A."/>
            <person name="Abrahante J.E."/>
            <person name="Garbe J."/>
            <person name="Badalamenti J.P."/>
            <person name="Herman A."/>
            <person name="Mangelson H."/>
            <person name="Liachko I."/>
            <person name="Sullivan S."/>
            <person name="Sone E.D."/>
            <person name="Koren S."/>
            <person name="Silverstein K.A.T."/>
            <person name="Beckman K.B."/>
            <person name="Gohl D.M."/>
        </authorList>
    </citation>
    <scope>NUCLEOTIDE SEQUENCE</scope>
    <source>
        <strain evidence="1">Duluth1</strain>
        <tissue evidence="1">Whole animal</tissue>
    </source>
</reference>
<protein>
    <submittedName>
        <fullName evidence="1">Uncharacterized protein</fullName>
    </submittedName>
</protein>
<dbReference type="AlphaFoldDB" id="A0A9D4GTQ6"/>
<dbReference type="EMBL" id="JAIWYP010000005">
    <property type="protein sequence ID" value="KAH3823254.1"/>
    <property type="molecule type" value="Genomic_DNA"/>
</dbReference>
<proteinExistence type="predicted"/>
<reference evidence="1" key="2">
    <citation type="submission" date="2020-11" db="EMBL/GenBank/DDBJ databases">
        <authorList>
            <person name="McCartney M.A."/>
            <person name="Auch B."/>
            <person name="Kono T."/>
            <person name="Mallez S."/>
            <person name="Becker A."/>
            <person name="Gohl D.M."/>
            <person name="Silverstein K.A.T."/>
            <person name="Koren S."/>
            <person name="Bechman K.B."/>
            <person name="Herman A."/>
            <person name="Abrahante J.E."/>
            <person name="Garbe J."/>
        </authorList>
    </citation>
    <scope>NUCLEOTIDE SEQUENCE</scope>
    <source>
        <strain evidence="1">Duluth1</strain>
        <tissue evidence="1">Whole animal</tissue>
    </source>
</reference>
<evidence type="ECO:0000313" key="2">
    <source>
        <dbReference type="Proteomes" id="UP000828390"/>
    </source>
</evidence>
<name>A0A9D4GTQ6_DREPO</name>
<organism evidence="1 2">
    <name type="scientific">Dreissena polymorpha</name>
    <name type="common">Zebra mussel</name>
    <name type="synonym">Mytilus polymorpha</name>
    <dbReference type="NCBI Taxonomy" id="45954"/>
    <lineage>
        <taxon>Eukaryota</taxon>
        <taxon>Metazoa</taxon>
        <taxon>Spiralia</taxon>
        <taxon>Lophotrochozoa</taxon>
        <taxon>Mollusca</taxon>
        <taxon>Bivalvia</taxon>
        <taxon>Autobranchia</taxon>
        <taxon>Heteroconchia</taxon>
        <taxon>Euheterodonta</taxon>
        <taxon>Imparidentia</taxon>
        <taxon>Neoheterodontei</taxon>
        <taxon>Myida</taxon>
        <taxon>Dreissenoidea</taxon>
        <taxon>Dreissenidae</taxon>
        <taxon>Dreissena</taxon>
    </lineage>
</organism>
<dbReference type="Proteomes" id="UP000828390">
    <property type="component" value="Unassembled WGS sequence"/>
</dbReference>
<sequence length="86" mass="9465">MRMNPLLLTKDDTSLIIAMYEDKAIHCGSSSSTTETDSADVGDCQVEITASIKVECSIPNEVIQSHTLSIRTQETWTCSVYIHTKA</sequence>
<comment type="caution">
    <text evidence="1">The sequence shown here is derived from an EMBL/GenBank/DDBJ whole genome shotgun (WGS) entry which is preliminary data.</text>
</comment>
<gene>
    <name evidence="1" type="ORF">DPMN_125053</name>
</gene>